<dbReference type="RefSeq" id="WP_358358263.1">
    <property type="nucleotide sequence ID" value="NZ_JBEZFP010000077.1"/>
</dbReference>
<name>A0ABV3DPE1_9ACTN</name>
<comment type="caution">
    <text evidence="1">The sequence shown here is derived from an EMBL/GenBank/DDBJ whole genome shotgun (WGS) entry which is preliminary data.</text>
</comment>
<dbReference type="Gene3D" id="1.25.40.10">
    <property type="entry name" value="Tetratricopeptide repeat domain"/>
    <property type="match status" value="1"/>
</dbReference>
<dbReference type="EMBL" id="JBEZFP010000077">
    <property type="protein sequence ID" value="MEU8137019.1"/>
    <property type="molecule type" value="Genomic_DNA"/>
</dbReference>
<dbReference type="SUPFAM" id="SSF48452">
    <property type="entry name" value="TPR-like"/>
    <property type="match status" value="1"/>
</dbReference>
<sequence>MTGREPNRRLAEAIAQAGWTYDALARAVRGVAAENGELLQINKSAVAHWVGGTQPSGPVTAFICEALSRRLGRAVTAAEAGFANGTSASAGATSWHADAVTSLADLGRLDVDLERRQVLAGSAYAAAALALPHGDWWERTAHAARARQQDAGSGYTAGRGDVDAVRETTAFFSQMDQRHGGGHGRRALVLYLQSDVCTYLAGRFTSEQVRRDMFSAAGELAYLAGWTAFDNAQHAVAQPYFTNAVKLAAMADDPPMAAHVLRAMAHQALELGHHQEALGLAAASVEGHRYRLATPREKALLGVVHARALAATGDSRAAAAALLRAEDDLAGASPGIEEPHRVFFFGEASLAHETARTLAAAGDGKRAVAEFRRSVRTRNGAAFRRTHAVTLGLLGSIQASGGAIEEACATWTRALENMEGIRSGRTRQTVVDMRRALSPFRRRGVRLVSELDTRAAEYLTRTI</sequence>
<organism evidence="1 2">
    <name type="scientific">Streptodolium elevatio</name>
    <dbReference type="NCBI Taxonomy" id="3157996"/>
    <lineage>
        <taxon>Bacteria</taxon>
        <taxon>Bacillati</taxon>
        <taxon>Actinomycetota</taxon>
        <taxon>Actinomycetes</taxon>
        <taxon>Kitasatosporales</taxon>
        <taxon>Streptomycetaceae</taxon>
        <taxon>Streptodolium</taxon>
    </lineage>
</organism>
<evidence type="ECO:0000313" key="2">
    <source>
        <dbReference type="Proteomes" id="UP001551482"/>
    </source>
</evidence>
<dbReference type="InterPro" id="IPR011990">
    <property type="entry name" value="TPR-like_helical_dom_sf"/>
</dbReference>
<keyword evidence="2" id="KW-1185">Reference proteome</keyword>
<proteinExistence type="predicted"/>
<accession>A0ABV3DPE1</accession>
<evidence type="ECO:0000313" key="1">
    <source>
        <dbReference type="EMBL" id="MEU8137019.1"/>
    </source>
</evidence>
<reference evidence="1 2" key="1">
    <citation type="submission" date="2024-06" db="EMBL/GenBank/DDBJ databases">
        <title>The Natural Products Discovery Center: Release of the First 8490 Sequenced Strains for Exploring Actinobacteria Biosynthetic Diversity.</title>
        <authorList>
            <person name="Kalkreuter E."/>
            <person name="Kautsar S.A."/>
            <person name="Yang D."/>
            <person name="Bader C.D."/>
            <person name="Teijaro C.N."/>
            <person name="Fluegel L."/>
            <person name="Davis C.M."/>
            <person name="Simpson J.R."/>
            <person name="Lauterbach L."/>
            <person name="Steele A.D."/>
            <person name="Gui C."/>
            <person name="Meng S."/>
            <person name="Li G."/>
            <person name="Viehrig K."/>
            <person name="Ye F."/>
            <person name="Su P."/>
            <person name="Kiefer A.F."/>
            <person name="Nichols A."/>
            <person name="Cepeda A.J."/>
            <person name="Yan W."/>
            <person name="Fan B."/>
            <person name="Jiang Y."/>
            <person name="Adhikari A."/>
            <person name="Zheng C.-J."/>
            <person name="Schuster L."/>
            <person name="Cowan T.M."/>
            <person name="Smanski M.J."/>
            <person name="Chevrette M.G."/>
            <person name="De Carvalho L.P.S."/>
            <person name="Shen B."/>
        </authorList>
    </citation>
    <scope>NUCLEOTIDE SEQUENCE [LARGE SCALE GENOMIC DNA]</scope>
    <source>
        <strain evidence="1 2">NPDC048946</strain>
    </source>
</reference>
<dbReference type="Proteomes" id="UP001551482">
    <property type="component" value="Unassembled WGS sequence"/>
</dbReference>
<protein>
    <submittedName>
        <fullName evidence="1">Tat pathway signal protein</fullName>
    </submittedName>
</protein>
<gene>
    <name evidence="1" type="ORF">AB0C36_26330</name>
</gene>